<sequence length="443" mass="49937">MVRSVAGSKHNRKDSTSPGRPDKKRPKGKNNGGNPDSGSEDEPNPKIKKEKLTEFGDLYYFTYSHENDEWPHQLRIAVVPQQDKAGNKQWRLFFRRERIYKHQDARDVPAGEDVYLWHELKDKKEAGQSQGTAVSAFYFGTLTKILINVHDPKRNKIADGVVDSYFPLGKNKNDDKYDNAADILSAEYLRKTFFPDAPVRALNATRQLWLLHFYDSFITTMKDAKDPADFASSFCVPGMFPDIPDECAEKASSGKKKSQASQDGDAQSPTKRDGKKKDAAALSSTRKKRDDVGDEEELPGPDHSNHLGSRSLPRAVPIATMKNSPVVGTITGGWIRRFKTQLNVPLTKQEYRKISKAMQETWKLAYPVPVSVLRSAREHAIALGGCLPVMLSRPMREFLSVTEISVSINPYIVEDPRLRTVSLWKLWIHDWDDDAIVAPVKGI</sequence>
<reference evidence="2" key="1">
    <citation type="journal article" date="2020" name="Stud. Mycol.">
        <title>101 Dothideomycetes genomes: a test case for predicting lifestyles and emergence of pathogens.</title>
        <authorList>
            <person name="Haridas S."/>
            <person name="Albert R."/>
            <person name="Binder M."/>
            <person name="Bloem J."/>
            <person name="Labutti K."/>
            <person name="Salamov A."/>
            <person name="Andreopoulos B."/>
            <person name="Baker S."/>
            <person name="Barry K."/>
            <person name="Bills G."/>
            <person name="Bluhm B."/>
            <person name="Cannon C."/>
            <person name="Castanera R."/>
            <person name="Culley D."/>
            <person name="Daum C."/>
            <person name="Ezra D."/>
            <person name="Gonzalez J."/>
            <person name="Henrissat B."/>
            <person name="Kuo A."/>
            <person name="Liang C."/>
            <person name="Lipzen A."/>
            <person name="Lutzoni F."/>
            <person name="Magnuson J."/>
            <person name="Mondo S."/>
            <person name="Nolan M."/>
            <person name="Ohm R."/>
            <person name="Pangilinan J."/>
            <person name="Park H.-J."/>
            <person name="Ramirez L."/>
            <person name="Alfaro M."/>
            <person name="Sun H."/>
            <person name="Tritt A."/>
            <person name="Yoshinaga Y."/>
            <person name="Zwiers L.-H."/>
            <person name="Turgeon B."/>
            <person name="Goodwin S."/>
            <person name="Spatafora J."/>
            <person name="Crous P."/>
            <person name="Grigoriev I."/>
        </authorList>
    </citation>
    <scope>NUCLEOTIDE SEQUENCE</scope>
    <source>
        <strain evidence="2">CBS 133067</strain>
    </source>
</reference>
<protein>
    <submittedName>
        <fullName evidence="2">Uncharacterized protein</fullName>
    </submittedName>
</protein>
<feature type="region of interest" description="Disordered" evidence="1">
    <location>
        <begin position="1"/>
        <end position="47"/>
    </location>
</feature>
<evidence type="ECO:0000256" key="1">
    <source>
        <dbReference type="SAM" id="MobiDB-lite"/>
    </source>
</evidence>
<dbReference type="AlphaFoldDB" id="A0A9P4MA74"/>
<feature type="compositionally biased region" description="Basic and acidic residues" evidence="1">
    <location>
        <begin position="270"/>
        <end position="279"/>
    </location>
</feature>
<dbReference type="Proteomes" id="UP000799772">
    <property type="component" value="Unassembled WGS sequence"/>
</dbReference>
<feature type="region of interest" description="Disordered" evidence="1">
    <location>
        <begin position="246"/>
        <end position="310"/>
    </location>
</feature>
<keyword evidence="3" id="KW-1185">Reference proteome</keyword>
<gene>
    <name evidence="2" type="ORF">NA57DRAFT_53133</name>
</gene>
<evidence type="ECO:0000313" key="2">
    <source>
        <dbReference type="EMBL" id="KAF2103618.1"/>
    </source>
</evidence>
<accession>A0A9P4MA74</accession>
<proteinExistence type="predicted"/>
<comment type="caution">
    <text evidence="2">The sequence shown here is derived from an EMBL/GenBank/DDBJ whole genome shotgun (WGS) entry which is preliminary data.</text>
</comment>
<dbReference type="EMBL" id="ML978122">
    <property type="protein sequence ID" value="KAF2103618.1"/>
    <property type="molecule type" value="Genomic_DNA"/>
</dbReference>
<evidence type="ECO:0000313" key="3">
    <source>
        <dbReference type="Proteomes" id="UP000799772"/>
    </source>
</evidence>
<name>A0A9P4MA74_9PEZI</name>
<organism evidence="2 3">
    <name type="scientific">Rhizodiscina lignyota</name>
    <dbReference type="NCBI Taxonomy" id="1504668"/>
    <lineage>
        <taxon>Eukaryota</taxon>
        <taxon>Fungi</taxon>
        <taxon>Dikarya</taxon>
        <taxon>Ascomycota</taxon>
        <taxon>Pezizomycotina</taxon>
        <taxon>Dothideomycetes</taxon>
        <taxon>Pleosporomycetidae</taxon>
        <taxon>Aulographales</taxon>
        <taxon>Rhizodiscinaceae</taxon>
        <taxon>Rhizodiscina</taxon>
    </lineage>
</organism>